<dbReference type="GO" id="GO:0005634">
    <property type="term" value="C:nucleus"/>
    <property type="evidence" value="ECO:0007669"/>
    <property type="project" value="InterPro"/>
</dbReference>
<dbReference type="Pfam" id="PF02234">
    <property type="entry name" value="CDI"/>
    <property type="match status" value="1"/>
</dbReference>
<dbReference type="GO" id="GO:0051726">
    <property type="term" value="P:regulation of cell cycle"/>
    <property type="evidence" value="ECO:0007669"/>
    <property type="project" value="InterPro"/>
</dbReference>
<dbReference type="InterPro" id="IPR044275">
    <property type="entry name" value="KRP"/>
</dbReference>
<feature type="compositionally biased region" description="Basic and acidic residues" evidence="4">
    <location>
        <begin position="152"/>
        <end position="173"/>
    </location>
</feature>
<dbReference type="GO" id="GO:0004861">
    <property type="term" value="F:cyclin-dependent protein serine/threonine kinase inhibitor activity"/>
    <property type="evidence" value="ECO:0007669"/>
    <property type="project" value="InterPro"/>
</dbReference>
<feature type="region of interest" description="Disordered" evidence="4">
    <location>
        <begin position="65"/>
        <end position="105"/>
    </location>
</feature>
<dbReference type="EMBL" id="LSRQ01003532">
    <property type="protein sequence ID" value="OAY71313.1"/>
    <property type="molecule type" value="Genomic_DNA"/>
</dbReference>
<dbReference type="PIRSF" id="PIRSF017811">
    <property type="entry name" value="CDK_inhib_pln"/>
    <property type="match status" value="1"/>
</dbReference>
<feature type="domain" description="Cyclin-dependent kinase inhibitor" evidence="5">
    <location>
        <begin position="185"/>
        <end position="228"/>
    </location>
</feature>
<evidence type="ECO:0000259" key="5">
    <source>
        <dbReference type="Pfam" id="PF02234"/>
    </source>
</evidence>
<evidence type="ECO:0000313" key="6">
    <source>
        <dbReference type="EMBL" id="OAY71313.1"/>
    </source>
</evidence>
<dbReference type="InterPro" id="IPR044898">
    <property type="entry name" value="CDI_dom_sf"/>
</dbReference>
<dbReference type="PANTHER" id="PTHR46776">
    <property type="entry name" value="CYCLIN-DEPENDENT KINASE INHIBITOR 4-RELATED"/>
    <property type="match status" value="1"/>
</dbReference>
<keyword evidence="3" id="KW-0175">Coiled coil</keyword>
<reference evidence="6 7" key="1">
    <citation type="journal article" date="2016" name="DNA Res.">
        <title>The draft genome of MD-2 pineapple using hybrid error correction of long reads.</title>
        <authorList>
            <person name="Redwan R.M."/>
            <person name="Saidin A."/>
            <person name="Kumar S.V."/>
        </authorList>
    </citation>
    <scope>NUCLEOTIDE SEQUENCE [LARGE SCALE GENOMIC DNA]</scope>
    <source>
        <strain evidence="7">cv. MD2</strain>
        <tissue evidence="6">Leaf</tissue>
    </source>
</reference>
<dbReference type="AlphaFoldDB" id="A0A199V2V1"/>
<organism evidence="6 7">
    <name type="scientific">Ananas comosus</name>
    <name type="common">Pineapple</name>
    <name type="synonym">Ananas ananas</name>
    <dbReference type="NCBI Taxonomy" id="4615"/>
    <lineage>
        <taxon>Eukaryota</taxon>
        <taxon>Viridiplantae</taxon>
        <taxon>Streptophyta</taxon>
        <taxon>Embryophyta</taxon>
        <taxon>Tracheophyta</taxon>
        <taxon>Spermatophyta</taxon>
        <taxon>Magnoliopsida</taxon>
        <taxon>Liliopsida</taxon>
        <taxon>Poales</taxon>
        <taxon>Bromeliaceae</taxon>
        <taxon>Bromelioideae</taxon>
        <taxon>Ananas</taxon>
    </lineage>
</organism>
<feature type="coiled-coil region" evidence="3">
    <location>
        <begin position="32"/>
        <end position="59"/>
    </location>
</feature>
<dbReference type="Gene3D" id="4.10.365.10">
    <property type="entry name" value="p27"/>
    <property type="match status" value="1"/>
</dbReference>
<sequence length="230" mass="24497">MGKYMKKCRGVGEVAAMEVTQVVGVRTRSRAAAAAAAAAAEEEEEAKKTKEAAAEGEVEGYLELRSRRLAMATRTPRSTANSGSGGGGGGGGCPSRASRGTISRCSSNASSAAIAALEAAADEEIKDDARNAGPGEPEGCNDLGSSVSYTECSRERRETTPLSELRDAESEERRKRRRSREAKAPSEAEIEEFFAAAESAEAERFATKYNFDVVNEVPLDGRYEWVRLSS</sequence>
<dbReference type="Proteomes" id="UP000092600">
    <property type="component" value="Unassembled WGS sequence"/>
</dbReference>
<comment type="similarity">
    <text evidence="1">Belongs to the CDI family. ICK/KRP subfamily.</text>
</comment>
<dbReference type="STRING" id="4615.A0A199V2V1"/>
<accession>A0A199V2V1</accession>
<comment type="caution">
    <text evidence="6">The sequence shown here is derived from an EMBL/GenBank/DDBJ whole genome shotgun (WGS) entry which is preliminary data.</text>
</comment>
<feature type="compositionally biased region" description="Gly residues" evidence="4">
    <location>
        <begin position="83"/>
        <end position="93"/>
    </location>
</feature>
<evidence type="ECO:0000256" key="3">
    <source>
        <dbReference type="SAM" id="Coils"/>
    </source>
</evidence>
<evidence type="ECO:0000256" key="2">
    <source>
        <dbReference type="ARBA" id="ARBA00023013"/>
    </source>
</evidence>
<keyword evidence="2" id="KW-0649">Protein kinase inhibitor</keyword>
<evidence type="ECO:0000256" key="1">
    <source>
        <dbReference type="ARBA" id="ARBA00010274"/>
    </source>
</evidence>
<dbReference type="InterPro" id="IPR003175">
    <property type="entry name" value="CDI_dom"/>
</dbReference>
<proteinExistence type="inferred from homology"/>
<protein>
    <submittedName>
        <fullName evidence="6">Cyclin-dependent kinase inhibitor 3</fullName>
    </submittedName>
</protein>
<gene>
    <name evidence="6" type="ORF">ACMD2_08958</name>
</gene>
<evidence type="ECO:0000313" key="7">
    <source>
        <dbReference type="Proteomes" id="UP000092600"/>
    </source>
</evidence>
<feature type="region of interest" description="Disordered" evidence="4">
    <location>
        <begin position="125"/>
        <end position="188"/>
    </location>
</feature>
<name>A0A199V2V1_ANACO</name>
<evidence type="ECO:0000256" key="4">
    <source>
        <dbReference type="SAM" id="MobiDB-lite"/>
    </source>
</evidence>